<proteinExistence type="predicted"/>
<evidence type="ECO:0000256" key="4">
    <source>
        <dbReference type="ARBA" id="ARBA00023157"/>
    </source>
</evidence>
<dbReference type="InterPro" id="IPR000742">
    <property type="entry name" value="EGF"/>
</dbReference>
<evidence type="ECO:0000256" key="7">
    <source>
        <dbReference type="SAM" id="MobiDB-lite"/>
    </source>
</evidence>
<evidence type="ECO:0000313" key="11">
    <source>
        <dbReference type="EMBL" id="CAI8012877.1"/>
    </source>
</evidence>
<dbReference type="InterPro" id="IPR001881">
    <property type="entry name" value="EGF-like_Ca-bd_dom"/>
</dbReference>
<evidence type="ECO:0000256" key="3">
    <source>
        <dbReference type="ARBA" id="ARBA00022737"/>
    </source>
</evidence>
<dbReference type="GO" id="GO:0005615">
    <property type="term" value="C:extracellular space"/>
    <property type="evidence" value="ECO:0007669"/>
    <property type="project" value="TreeGrafter"/>
</dbReference>
<dbReference type="EMBL" id="CASHTH010001223">
    <property type="protein sequence ID" value="CAI8012877.1"/>
    <property type="molecule type" value="Genomic_DNA"/>
</dbReference>
<dbReference type="SMART" id="SM00181">
    <property type="entry name" value="EGF"/>
    <property type="match status" value="4"/>
</dbReference>
<dbReference type="InterPro" id="IPR013783">
    <property type="entry name" value="Ig-like_fold"/>
</dbReference>
<dbReference type="PANTHER" id="PTHR24042:SF5">
    <property type="entry name" value="EGF-LIKE CALCIUM-BINDING DOMAIN-CONTAINING PROTEIN"/>
    <property type="match status" value="1"/>
</dbReference>
<dbReference type="InterPro" id="IPR013032">
    <property type="entry name" value="EGF-like_CS"/>
</dbReference>
<feature type="compositionally biased region" description="Polar residues" evidence="7">
    <location>
        <begin position="670"/>
        <end position="687"/>
    </location>
</feature>
<name>A0AA35RKT8_GEOBA</name>
<organism evidence="11 12">
    <name type="scientific">Geodia barretti</name>
    <name type="common">Barrett's horny sponge</name>
    <dbReference type="NCBI Taxonomy" id="519541"/>
    <lineage>
        <taxon>Eukaryota</taxon>
        <taxon>Metazoa</taxon>
        <taxon>Porifera</taxon>
        <taxon>Demospongiae</taxon>
        <taxon>Heteroscleromorpha</taxon>
        <taxon>Tetractinellida</taxon>
        <taxon>Astrophorina</taxon>
        <taxon>Geodiidae</taxon>
        <taxon>Geodia</taxon>
    </lineage>
</organism>
<keyword evidence="2 8" id="KW-0732">Signal</keyword>
<dbReference type="SMART" id="SM00409">
    <property type="entry name" value="IG"/>
    <property type="match status" value="2"/>
</dbReference>
<dbReference type="InterPro" id="IPR036179">
    <property type="entry name" value="Ig-like_dom_sf"/>
</dbReference>
<accession>A0AA35RKT8</accession>
<dbReference type="InterPro" id="IPR000152">
    <property type="entry name" value="EGF-type_Asp/Asn_hydroxyl_site"/>
</dbReference>
<dbReference type="PROSITE" id="PS01186">
    <property type="entry name" value="EGF_2"/>
    <property type="match status" value="4"/>
</dbReference>
<gene>
    <name evidence="11" type="ORF">GBAR_LOCUS8219</name>
</gene>
<dbReference type="GO" id="GO:0008201">
    <property type="term" value="F:heparin binding"/>
    <property type="evidence" value="ECO:0007669"/>
    <property type="project" value="TreeGrafter"/>
</dbReference>
<keyword evidence="1 6" id="KW-0245">EGF-like domain</keyword>
<dbReference type="PROSITE" id="PS00010">
    <property type="entry name" value="ASX_HYDROXYL"/>
    <property type="match status" value="3"/>
</dbReference>
<dbReference type="Proteomes" id="UP001174909">
    <property type="component" value="Unassembled WGS sequence"/>
</dbReference>
<dbReference type="CDD" id="cd00054">
    <property type="entry name" value="EGF_CA"/>
    <property type="match status" value="4"/>
</dbReference>
<evidence type="ECO:0000256" key="2">
    <source>
        <dbReference type="ARBA" id="ARBA00022729"/>
    </source>
</evidence>
<dbReference type="InterPro" id="IPR009030">
    <property type="entry name" value="Growth_fac_rcpt_cys_sf"/>
</dbReference>
<feature type="domain" description="Ig-like" evidence="10">
    <location>
        <begin position="184"/>
        <end position="262"/>
    </location>
</feature>
<dbReference type="InterPro" id="IPR007110">
    <property type="entry name" value="Ig-like_dom"/>
</dbReference>
<dbReference type="Pfam" id="PF07645">
    <property type="entry name" value="EGF_CA"/>
    <property type="match status" value="2"/>
</dbReference>
<sequence length="777" mass="83596">MNDLVGLLLLLCAAVGEAQITCVSSCESSSEIAVVTNIRECCIDSMGGGFRTGPSACSSCNPFRVVDPQISFTFDPESPIVGDPFTATCSAEISPEVTGSIQLEWRNEVGATIATSGGNNSAVVSFTIESYSMDDGTVIGGFNCRAAILAEDEMRNYEIVLGRNILFTSSSSSTSITSCGDFTEGSDFQLTCTVTGVTNSSPMILWFGPPGRPTFSSNGVEVGDIIAMGNTYSRSLRFPSLSPQHAGRYICMNSVTSRPTVEHQLFLADRSVVTTDPVALGRPFAARCRVTVPTELSATVQTILLGPEDTQLASDIGVSRAEAVFLLPSLQESDLGQYKCRSSVFSNQLNTPVMAEQSFSINIERCATSPAKCTRVPNAECQDSSDGPVCLCRSGFLKVVSRCMNKNECRMNLHNCSENALCFDTRGSFFCLCRPGFSGDGVQCADINECVESASACGPSEICVNTDGSFTCSEVILEPQTVNECEMDDGPCDANAVCTDTIQSFNCTCNEGYTGDGDVCTDIDECDMGMDDCDENANCINLQGAYLCRCRDGYFGTGYTCKPFQDEPTVVTTASDEPTVETPGMPSTPTNTRSRHSHSPTPTTPALATPTLTTPDSRHTHSHYSHTRTNTPTAQQPPCGNSNPINDEEDTTMRRTRTRTTPRSNTRPTDVQQEEASSGTDSTSQTQRPSNRGSSPGTPRGRSRGTTSTPGRQTSTTSIAVQDSPITEESEDSERSRHRTRTRGHTRTRHQQAPQPQGATEETTTRRKSRKRGRSRG</sequence>
<dbReference type="InterPro" id="IPR049883">
    <property type="entry name" value="NOTCH1_EGF-like"/>
</dbReference>
<feature type="compositionally biased region" description="Polar residues" evidence="7">
    <location>
        <begin position="632"/>
        <end position="645"/>
    </location>
</feature>
<dbReference type="PROSITE" id="PS01187">
    <property type="entry name" value="EGF_CA"/>
    <property type="match status" value="2"/>
</dbReference>
<keyword evidence="5" id="KW-0325">Glycoprotein</keyword>
<dbReference type="Pfam" id="PF12661">
    <property type="entry name" value="hEGF"/>
    <property type="match status" value="1"/>
</dbReference>
<protein>
    <submittedName>
        <fullName evidence="11">Fibrillin-1</fullName>
    </submittedName>
</protein>
<feature type="compositionally biased region" description="Low complexity" evidence="7">
    <location>
        <begin position="688"/>
        <end position="718"/>
    </location>
</feature>
<feature type="chain" id="PRO_5041295796" evidence="8">
    <location>
        <begin position="19"/>
        <end position="777"/>
    </location>
</feature>
<dbReference type="SUPFAM" id="SSF57196">
    <property type="entry name" value="EGF/Laminin"/>
    <property type="match status" value="1"/>
</dbReference>
<feature type="domain" description="EGF-like" evidence="9">
    <location>
        <begin position="522"/>
        <end position="562"/>
    </location>
</feature>
<dbReference type="InterPro" id="IPR024731">
    <property type="entry name" value="NELL2-like_EGF"/>
</dbReference>
<comment type="caution">
    <text evidence="11">The sequence shown here is derived from an EMBL/GenBank/DDBJ whole genome shotgun (WGS) entry which is preliminary data.</text>
</comment>
<evidence type="ECO:0000256" key="1">
    <source>
        <dbReference type="ARBA" id="ARBA00022536"/>
    </source>
</evidence>
<evidence type="ECO:0000259" key="10">
    <source>
        <dbReference type="PROSITE" id="PS50835"/>
    </source>
</evidence>
<dbReference type="PROSITE" id="PS50835">
    <property type="entry name" value="IG_LIKE"/>
    <property type="match status" value="2"/>
</dbReference>
<dbReference type="AlphaFoldDB" id="A0AA35RKT8"/>
<dbReference type="Pfam" id="PF00047">
    <property type="entry name" value="ig"/>
    <property type="match status" value="1"/>
</dbReference>
<keyword evidence="3" id="KW-0677">Repeat</keyword>
<feature type="signal peptide" evidence="8">
    <location>
        <begin position="1"/>
        <end position="18"/>
    </location>
</feature>
<feature type="domain" description="EGF-like" evidence="9">
    <location>
        <begin position="405"/>
        <end position="445"/>
    </location>
</feature>
<feature type="compositionally biased region" description="Basic residues" evidence="7">
    <location>
        <begin position="736"/>
        <end position="750"/>
    </location>
</feature>
<dbReference type="InterPro" id="IPR013151">
    <property type="entry name" value="Immunoglobulin_dom"/>
</dbReference>
<reference evidence="11" key="1">
    <citation type="submission" date="2023-03" db="EMBL/GenBank/DDBJ databases">
        <authorList>
            <person name="Steffen K."/>
            <person name="Cardenas P."/>
        </authorList>
    </citation>
    <scope>NUCLEOTIDE SEQUENCE</scope>
</reference>
<evidence type="ECO:0000256" key="8">
    <source>
        <dbReference type="SAM" id="SignalP"/>
    </source>
</evidence>
<dbReference type="PANTHER" id="PTHR24042">
    <property type="entry name" value="NEL HOMOLOG"/>
    <property type="match status" value="1"/>
</dbReference>
<dbReference type="GO" id="GO:0005509">
    <property type="term" value="F:calcium ion binding"/>
    <property type="evidence" value="ECO:0007669"/>
    <property type="project" value="InterPro"/>
</dbReference>
<evidence type="ECO:0000256" key="6">
    <source>
        <dbReference type="PROSITE-ProRule" id="PRU00076"/>
    </source>
</evidence>
<dbReference type="InterPro" id="IPR051586">
    <property type="entry name" value="PKC-binding_NELL"/>
</dbReference>
<dbReference type="Gene3D" id="2.10.25.10">
    <property type="entry name" value="Laminin"/>
    <property type="match status" value="4"/>
</dbReference>
<dbReference type="SMART" id="SM00179">
    <property type="entry name" value="EGF_CA"/>
    <property type="match status" value="4"/>
</dbReference>
<dbReference type="FunFam" id="2.10.25.10:FF:000038">
    <property type="entry name" value="Fibrillin 2"/>
    <property type="match status" value="2"/>
</dbReference>
<dbReference type="InterPro" id="IPR003599">
    <property type="entry name" value="Ig_sub"/>
</dbReference>
<dbReference type="Gene3D" id="2.60.40.10">
    <property type="entry name" value="Immunoglobulins"/>
    <property type="match status" value="1"/>
</dbReference>
<feature type="domain" description="EGF-like" evidence="9">
    <location>
        <begin position="481"/>
        <end position="521"/>
    </location>
</feature>
<evidence type="ECO:0000256" key="5">
    <source>
        <dbReference type="ARBA" id="ARBA00023180"/>
    </source>
</evidence>
<evidence type="ECO:0000313" key="12">
    <source>
        <dbReference type="Proteomes" id="UP001174909"/>
    </source>
</evidence>
<keyword evidence="4" id="KW-1015">Disulfide bond</keyword>
<evidence type="ECO:0000259" key="9">
    <source>
        <dbReference type="PROSITE" id="PS50026"/>
    </source>
</evidence>
<comment type="caution">
    <text evidence="6">Lacks conserved residue(s) required for the propagation of feature annotation.</text>
</comment>
<keyword evidence="12" id="KW-1185">Reference proteome</keyword>
<dbReference type="SUPFAM" id="SSF57184">
    <property type="entry name" value="Growth factor receptor domain"/>
    <property type="match status" value="2"/>
</dbReference>
<dbReference type="Pfam" id="PF12947">
    <property type="entry name" value="EGF_3"/>
    <property type="match status" value="2"/>
</dbReference>
<feature type="domain" description="Ig-like" evidence="10">
    <location>
        <begin position="68"/>
        <end position="155"/>
    </location>
</feature>
<dbReference type="PROSITE" id="PS50026">
    <property type="entry name" value="EGF_3"/>
    <property type="match status" value="3"/>
</dbReference>
<feature type="compositionally biased region" description="Basic residues" evidence="7">
    <location>
        <begin position="766"/>
        <end position="777"/>
    </location>
</feature>
<dbReference type="InterPro" id="IPR018097">
    <property type="entry name" value="EGF_Ca-bd_CS"/>
</dbReference>
<dbReference type="SUPFAM" id="SSF48726">
    <property type="entry name" value="Immunoglobulin"/>
    <property type="match status" value="1"/>
</dbReference>
<feature type="compositionally biased region" description="Low complexity" evidence="7">
    <location>
        <begin position="600"/>
        <end position="615"/>
    </location>
</feature>
<feature type="region of interest" description="Disordered" evidence="7">
    <location>
        <begin position="572"/>
        <end position="777"/>
    </location>
</feature>